<proteinExistence type="predicted"/>
<gene>
    <name evidence="1" type="ORF">BH720_012255</name>
</gene>
<organism evidence="1 2">
    <name type="scientific">Desertifilum tharense IPPAS B-1220</name>
    <dbReference type="NCBI Taxonomy" id="1781255"/>
    <lineage>
        <taxon>Bacteria</taxon>
        <taxon>Bacillati</taxon>
        <taxon>Cyanobacteriota</taxon>
        <taxon>Cyanophyceae</taxon>
        <taxon>Desertifilales</taxon>
        <taxon>Desertifilaceae</taxon>
        <taxon>Desertifilum</taxon>
    </lineage>
</organism>
<protein>
    <submittedName>
        <fullName evidence="1">LuxR C-terminal-related transcriptional regulator</fullName>
    </submittedName>
</protein>
<dbReference type="Proteomes" id="UP000095472">
    <property type="component" value="Chromosome"/>
</dbReference>
<dbReference type="EMBL" id="CP182909">
    <property type="protein sequence ID" value="XPM66131.1"/>
    <property type="molecule type" value="Genomic_DNA"/>
</dbReference>
<reference evidence="1 2" key="1">
    <citation type="journal article" date="2016" name="Genome Announc.">
        <title>Draft Genome Sequence of the Thermotolerant Cyanobacterium Desertifilum sp. IPPAS B-1220.</title>
        <authorList>
            <person name="Mironov K.S."/>
            <person name="Sinetova M.A."/>
            <person name="Bolatkhan K."/>
            <person name="Zayadan B.K."/>
            <person name="Ustinova V.V."/>
            <person name="Kupriyanova E.V."/>
            <person name="Skrypnik A.N."/>
            <person name="Gogoleva N.E."/>
            <person name="Gogolev Y.V."/>
            <person name="Los D.A."/>
        </authorList>
    </citation>
    <scope>NUCLEOTIDE SEQUENCE [LARGE SCALE GENOMIC DNA]</scope>
    <source>
        <strain evidence="1 2">IPPAS B-1220</strain>
    </source>
</reference>
<evidence type="ECO:0000313" key="2">
    <source>
        <dbReference type="Proteomes" id="UP000095472"/>
    </source>
</evidence>
<keyword evidence="2" id="KW-1185">Reference proteome</keyword>
<evidence type="ECO:0000313" key="1">
    <source>
        <dbReference type="EMBL" id="XPM66131.1"/>
    </source>
</evidence>
<name>A0ACD5H0I1_9CYAN</name>
<sequence length="282" mass="33094">MNQEQFEKRFVELTDKQQEVLLRVLAGETDEEIASSLNIVESTVRKHIEHICKGFRLISQYGERSKRPELIQLFRQYRPDLVKAIAHRDLKEVKKSDEPHVKPRIKRRGARDTTQLDSELYDDAWVDRVELIKKLSIRLRESTRLLILTGITGIGKTVLAQRLAVELQGDWIKWLTVDFESQENTDFATIAVQILTDLGETVTLEDRQETRRLMNWVVSHLQQNRYLLLLDSLECLLRGDAETGWSEFKESCWEEFFQNLLSIKTCESRIILTSQDWHWAVL</sequence>
<accession>A0ACD5H0I1</accession>